<keyword evidence="3" id="KW-1185">Reference proteome</keyword>
<feature type="chain" id="PRO_5001531985" evidence="1">
    <location>
        <begin position="19"/>
        <end position="92"/>
    </location>
</feature>
<gene>
    <name evidence="2" type="ORF">BN9_129030</name>
</gene>
<comment type="caution">
    <text evidence="2">The sequence shown here is derived from an EMBL/GenBank/DDBJ whole genome shotgun (WGS) entry which is preliminary data.</text>
</comment>
<dbReference type="AlphaFoldDB" id="A0A024FXQ5"/>
<accession>A0A024FXQ5</accession>
<evidence type="ECO:0000313" key="3">
    <source>
        <dbReference type="Proteomes" id="UP000053237"/>
    </source>
</evidence>
<feature type="signal peptide" evidence="1">
    <location>
        <begin position="1"/>
        <end position="18"/>
    </location>
</feature>
<protein>
    <submittedName>
        <fullName evidence="2">Uncharacterized protein</fullName>
    </submittedName>
</protein>
<evidence type="ECO:0000256" key="1">
    <source>
        <dbReference type="SAM" id="SignalP"/>
    </source>
</evidence>
<organism evidence="2 3">
    <name type="scientific">Albugo candida</name>
    <dbReference type="NCBI Taxonomy" id="65357"/>
    <lineage>
        <taxon>Eukaryota</taxon>
        <taxon>Sar</taxon>
        <taxon>Stramenopiles</taxon>
        <taxon>Oomycota</taxon>
        <taxon>Peronosporomycetes</taxon>
        <taxon>Albuginales</taxon>
        <taxon>Albuginaceae</taxon>
        <taxon>Albugo</taxon>
    </lineage>
</organism>
<reference evidence="2 3" key="1">
    <citation type="submission" date="2012-05" db="EMBL/GenBank/DDBJ databases">
        <title>Recombination and specialization in a pathogen metapopulation.</title>
        <authorList>
            <person name="Gardiner A."/>
            <person name="Kemen E."/>
            <person name="Schultz-Larsen T."/>
            <person name="MacLean D."/>
            <person name="Van Oosterhout C."/>
            <person name="Jones J.D.G."/>
        </authorList>
    </citation>
    <scope>NUCLEOTIDE SEQUENCE [LARGE SCALE GENOMIC DNA]</scope>
    <source>
        <strain evidence="2 3">Ac Nc2</strain>
    </source>
</reference>
<dbReference type="Proteomes" id="UP000053237">
    <property type="component" value="Unassembled WGS sequence"/>
</dbReference>
<sequence>MAGFILMMLCGCFSNSLGVAVMSDVSIFAESLDRYKTSQGIWADLQEFSSTEINSMLSKTLTSFTQHWHRWGTKDAILTPIVGASILHQFVK</sequence>
<dbReference type="EMBL" id="CAIX01001033">
    <property type="protein sequence ID" value="CCI11434.1"/>
    <property type="molecule type" value="Genomic_DNA"/>
</dbReference>
<name>A0A024FXQ5_9STRA</name>
<keyword evidence="1" id="KW-0732">Signal</keyword>
<dbReference type="InParanoid" id="A0A024FXQ5"/>
<evidence type="ECO:0000313" key="2">
    <source>
        <dbReference type="EMBL" id="CCI11434.1"/>
    </source>
</evidence>
<proteinExistence type="predicted"/>